<evidence type="ECO:0000313" key="3">
    <source>
        <dbReference type="Proteomes" id="UP001500051"/>
    </source>
</evidence>
<dbReference type="Proteomes" id="UP001500051">
    <property type="component" value="Unassembled WGS sequence"/>
</dbReference>
<organism evidence="2 3">
    <name type="scientific">Microlunatus aurantiacus</name>
    <dbReference type="NCBI Taxonomy" id="446786"/>
    <lineage>
        <taxon>Bacteria</taxon>
        <taxon>Bacillati</taxon>
        <taxon>Actinomycetota</taxon>
        <taxon>Actinomycetes</taxon>
        <taxon>Propionibacteriales</taxon>
        <taxon>Propionibacteriaceae</taxon>
        <taxon>Microlunatus</taxon>
    </lineage>
</organism>
<feature type="transmembrane region" description="Helical" evidence="1">
    <location>
        <begin position="96"/>
        <end position="119"/>
    </location>
</feature>
<proteinExistence type="predicted"/>
<evidence type="ECO:0008006" key="4">
    <source>
        <dbReference type="Google" id="ProtNLM"/>
    </source>
</evidence>
<keyword evidence="1" id="KW-0472">Membrane</keyword>
<protein>
    <recommendedName>
        <fullName evidence="4">4 TMS phage holin, superfamily IV</fullName>
    </recommendedName>
</protein>
<feature type="transmembrane region" description="Helical" evidence="1">
    <location>
        <begin position="33"/>
        <end position="55"/>
    </location>
</feature>
<feature type="transmembrane region" description="Helical" evidence="1">
    <location>
        <begin position="62"/>
        <end position="84"/>
    </location>
</feature>
<evidence type="ECO:0000313" key="2">
    <source>
        <dbReference type="EMBL" id="GAA3710421.1"/>
    </source>
</evidence>
<evidence type="ECO:0000256" key="1">
    <source>
        <dbReference type="SAM" id="Phobius"/>
    </source>
</evidence>
<accession>A0ABP7DXE8</accession>
<keyword evidence="1" id="KW-1133">Transmembrane helix</keyword>
<dbReference type="RefSeq" id="WP_344813307.1">
    <property type="nucleotide sequence ID" value="NZ_BAAAYX010000013.1"/>
</dbReference>
<sequence>MIRFLLSLGISVVSAALALLVAAAVVDGVRVQAAGFIVAVLVFALAQALLAPFVFSMARKYASAILGGIGIVSTMLALFVATLFPGGLQIQGLTAWIVTPLVVWLITALGTWILGALIIKRWWMNREPKSAGRNAQS</sequence>
<reference evidence="3" key="1">
    <citation type="journal article" date="2019" name="Int. J. Syst. Evol. Microbiol.">
        <title>The Global Catalogue of Microorganisms (GCM) 10K type strain sequencing project: providing services to taxonomists for standard genome sequencing and annotation.</title>
        <authorList>
            <consortium name="The Broad Institute Genomics Platform"/>
            <consortium name="The Broad Institute Genome Sequencing Center for Infectious Disease"/>
            <person name="Wu L."/>
            <person name="Ma J."/>
        </authorList>
    </citation>
    <scope>NUCLEOTIDE SEQUENCE [LARGE SCALE GENOMIC DNA]</scope>
    <source>
        <strain evidence="3">JCM 16548</strain>
    </source>
</reference>
<dbReference type="EMBL" id="BAAAYX010000013">
    <property type="protein sequence ID" value="GAA3710421.1"/>
    <property type="molecule type" value="Genomic_DNA"/>
</dbReference>
<gene>
    <name evidence="2" type="ORF">GCM10022204_31050</name>
</gene>
<keyword evidence="3" id="KW-1185">Reference proteome</keyword>
<keyword evidence="1" id="KW-0812">Transmembrane</keyword>
<name>A0ABP7DXE8_9ACTN</name>
<comment type="caution">
    <text evidence="2">The sequence shown here is derived from an EMBL/GenBank/DDBJ whole genome shotgun (WGS) entry which is preliminary data.</text>
</comment>